<dbReference type="GO" id="GO:0016020">
    <property type="term" value="C:membrane"/>
    <property type="evidence" value="ECO:0000318"/>
    <property type="project" value="GO_Central"/>
</dbReference>
<feature type="domain" description="EamA" evidence="3">
    <location>
        <begin position="35"/>
        <end position="169"/>
    </location>
</feature>
<keyword evidence="2" id="KW-0472">Membrane</keyword>
<keyword evidence="2" id="KW-1133">Transmembrane helix</keyword>
<dbReference type="KEGG" id="bfo:118426541"/>
<feature type="transmembrane region" description="Helical" evidence="2">
    <location>
        <begin position="97"/>
        <end position="123"/>
    </location>
</feature>
<accession>A0A9J7M0N3</accession>
<feature type="compositionally biased region" description="Basic and acidic residues" evidence="1">
    <location>
        <begin position="1"/>
        <end position="13"/>
    </location>
</feature>
<feature type="domain" description="EamA" evidence="3">
    <location>
        <begin position="188"/>
        <end position="320"/>
    </location>
</feature>
<feature type="transmembrane region" description="Helical" evidence="2">
    <location>
        <begin position="129"/>
        <end position="147"/>
    </location>
</feature>
<dbReference type="InterPro" id="IPR037185">
    <property type="entry name" value="EmrE-like"/>
</dbReference>
<keyword evidence="2" id="KW-0812">Transmembrane</keyword>
<evidence type="ECO:0000256" key="1">
    <source>
        <dbReference type="SAM" id="MobiDB-lite"/>
    </source>
</evidence>
<organism evidence="4 5">
    <name type="scientific">Branchiostoma floridae</name>
    <name type="common">Florida lancelet</name>
    <name type="synonym">Amphioxus</name>
    <dbReference type="NCBI Taxonomy" id="7739"/>
    <lineage>
        <taxon>Eukaryota</taxon>
        <taxon>Metazoa</taxon>
        <taxon>Chordata</taxon>
        <taxon>Cephalochordata</taxon>
        <taxon>Leptocardii</taxon>
        <taxon>Amphioxiformes</taxon>
        <taxon>Branchiostomatidae</taxon>
        <taxon>Branchiostoma</taxon>
    </lineage>
</organism>
<dbReference type="InterPro" id="IPR000620">
    <property type="entry name" value="EamA_dom"/>
</dbReference>
<evidence type="ECO:0000256" key="2">
    <source>
        <dbReference type="SAM" id="Phobius"/>
    </source>
</evidence>
<keyword evidence="4" id="KW-1185">Reference proteome</keyword>
<dbReference type="Gene3D" id="1.10.3730.20">
    <property type="match status" value="1"/>
</dbReference>
<feature type="transmembrane region" description="Helical" evidence="2">
    <location>
        <begin position="306"/>
        <end position="326"/>
    </location>
</feature>
<evidence type="ECO:0000313" key="5">
    <source>
        <dbReference type="RefSeq" id="XP_035691920.1"/>
    </source>
</evidence>
<evidence type="ECO:0000259" key="3">
    <source>
        <dbReference type="Pfam" id="PF00892"/>
    </source>
</evidence>
<feature type="region of interest" description="Disordered" evidence="1">
    <location>
        <begin position="1"/>
        <end position="20"/>
    </location>
</feature>
<dbReference type="GeneID" id="118426541"/>
<feature type="transmembrane region" description="Helical" evidence="2">
    <location>
        <begin position="154"/>
        <end position="174"/>
    </location>
</feature>
<feature type="transmembrane region" description="Helical" evidence="2">
    <location>
        <begin position="249"/>
        <end position="270"/>
    </location>
</feature>
<dbReference type="SUPFAM" id="SSF103481">
    <property type="entry name" value="Multidrug resistance efflux transporter EmrE"/>
    <property type="match status" value="1"/>
</dbReference>
<evidence type="ECO:0000313" key="4">
    <source>
        <dbReference type="Proteomes" id="UP000001554"/>
    </source>
</evidence>
<feature type="transmembrane region" description="Helical" evidence="2">
    <location>
        <begin position="186"/>
        <end position="207"/>
    </location>
</feature>
<dbReference type="PANTHER" id="PTHR22911:SF137">
    <property type="entry name" value="SOLUTE CARRIER FAMILY 35 MEMBER G2-RELATED"/>
    <property type="match status" value="1"/>
</dbReference>
<dbReference type="OMA" id="RSTWYIN"/>
<feature type="transmembrane region" description="Helical" evidence="2">
    <location>
        <begin position="219"/>
        <end position="237"/>
    </location>
</feature>
<feature type="transmembrane region" description="Helical" evidence="2">
    <location>
        <begin position="65"/>
        <end position="85"/>
    </location>
</feature>
<protein>
    <submittedName>
        <fullName evidence="5">Uncharacterized protein LOC118426541</fullName>
    </submittedName>
</protein>
<dbReference type="OrthoDB" id="306876at2759"/>
<feature type="transmembrane region" description="Helical" evidence="2">
    <location>
        <begin position="277"/>
        <end position="300"/>
    </location>
</feature>
<sequence>MSSDTDNRKEMSKHLRNGNPEDQGVNWRLWAKNLSGVAACLASSFFKGPVPATSRYVIDRGYTPYQMLFLDDLLIFLVALSITVYQRIDMLPKGWRHGVHLIFLGCARFTSVICLFTAFQFIPPATAEAVWNASMPVFVVTLSCIFLQQIPTRVTILGSMWCVAGVVLLGYGSFVNMTSSADTTDVTLGQILAVTGALIHSMLDVGAKNILETTPRAKAVMYTYALSTLSAGIGAFVTSSTWQLEPVTATVLVLSCCSHGVGMMFFYIGLKLVEVNAVTALIQLSAFPAYGVQWAMLGFAPTVLDGVGLSCVLIGAFSIVIWEALVSWKEQNHLAFIGQLDFNVTKPNGKP</sequence>
<dbReference type="Proteomes" id="UP000001554">
    <property type="component" value="Chromosome 11"/>
</dbReference>
<dbReference type="Pfam" id="PF00892">
    <property type="entry name" value="EamA"/>
    <property type="match status" value="2"/>
</dbReference>
<dbReference type="RefSeq" id="XP_035691920.1">
    <property type="nucleotide sequence ID" value="XM_035836027.1"/>
</dbReference>
<reference evidence="5" key="2">
    <citation type="submission" date="2025-08" db="UniProtKB">
        <authorList>
            <consortium name="RefSeq"/>
        </authorList>
    </citation>
    <scope>IDENTIFICATION</scope>
    <source>
        <strain evidence="5">S238N-H82</strain>
        <tissue evidence="5">Testes</tissue>
    </source>
</reference>
<reference evidence="4" key="1">
    <citation type="journal article" date="2020" name="Nat. Ecol. Evol.">
        <title>Deeply conserved synteny resolves early events in vertebrate evolution.</title>
        <authorList>
            <person name="Simakov O."/>
            <person name="Marletaz F."/>
            <person name="Yue J.X."/>
            <person name="O'Connell B."/>
            <person name="Jenkins J."/>
            <person name="Brandt A."/>
            <person name="Calef R."/>
            <person name="Tung C.H."/>
            <person name="Huang T.K."/>
            <person name="Schmutz J."/>
            <person name="Satoh N."/>
            <person name="Yu J.K."/>
            <person name="Putnam N.H."/>
            <person name="Green R.E."/>
            <person name="Rokhsar D.S."/>
        </authorList>
    </citation>
    <scope>NUCLEOTIDE SEQUENCE [LARGE SCALE GENOMIC DNA]</scope>
    <source>
        <strain evidence="4">S238N-H82</strain>
    </source>
</reference>
<dbReference type="AlphaFoldDB" id="A0A9J7M0N3"/>
<proteinExistence type="predicted"/>
<dbReference type="PANTHER" id="PTHR22911">
    <property type="entry name" value="ACYL-MALONYL CONDENSING ENZYME-RELATED"/>
    <property type="match status" value="1"/>
</dbReference>
<name>A0A9J7M0N3_BRAFL</name>
<gene>
    <name evidence="5" type="primary">LOC118426541</name>
</gene>